<comment type="caution">
    <text evidence="2">The sequence shown here is derived from an EMBL/GenBank/DDBJ whole genome shotgun (WGS) entry which is preliminary data.</text>
</comment>
<sequence>MYPMKYIIVAIIGLILLSTCICPKDKYRKEISGIFISHWDFRPIPQRGIVYMYKKNTHFTEFIDTVNFIVIKRGRVDSTELACLLYTKKLNHLNDIRVVLDDTLVYDISNIGIEKFLDTRRWG</sequence>
<accession>A0A069QME5</accession>
<feature type="transmembrane region" description="Helical" evidence="1">
    <location>
        <begin position="6"/>
        <end position="22"/>
    </location>
</feature>
<feature type="non-terminal residue" evidence="2">
    <location>
        <position position="123"/>
    </location>
</feature>
<protein>
    <submittedName>
        <fullName evidence="2">Uncharacterized protein</fullName>
    </submittedName>
</protein>
<evidence type="ECO:0000256" key="1">
    <source>
        <dbReference type="SAM" id="Phobius"/>
    </source>
</evidence>
<evidence type="ECO:0000313" key="2">
    <source>
        <dbReference type="EMBL" id="KDR53867.1"/>
    </source>
</evidence>
<keyword evidence="1" id="KW-0472">Membrane</keyword>
<dbReference type="HOGENOM" id="CLU_139765_0_0_10"/>
<keyword evidence="1" id="KW-1133">Transmembrane helix</keyword>
<dbReference type="EMBL" id="JNGW01000004">
    <property type="protein sequence ID" value="KDR53867.1"/>
    <property type="molecule type" value="Genomic_DNA"/>
</dbReference>
<organism evidence="2 3">
    <name type="scientific">Hoylesella loescheii DSM 19665 = JCM 12249 = ATCC 15930</name>
    <dbReference type="NCBI Taxonomy" id="1122985"/>
    <lineage>
        <taxon>Bacteria</taxon>
        <taxon>Pseudomonadati</taxon>
        <taxon>Bacteroidota</taxon>
        <taxon>Bacteroidia</taxon>
        <taxon>Bacteroidales</taxon>
        <taxon>Prevotellaceae</taxon>
        <taxon>Hoylesella</taxon>
    </lineage>
</organism>
<proteinExistence type="predicted"/>
<dbReference type="AlphaFoldDB" id="A0A069QME5"/>
<dbReference type="Proteomes" id="UP000027442">
    <property type="component" value="Unassembled WGS sequence"/>
</dbReference>
<keyword evidence="1" id="KW-0812">Transmembrane</keyword>
<keyword evidence="3" id="KW-1185">Reference proteome</keyword>
<reference evidence="2 3" key="1">
    <citation type="submission" date="2013-08" db="EMBL/GenBank/DDBJ databases">
        <authorList>
            <person name="Weinstock G."/>
            <person name="Sodergren E."/>
            <person name="Wylie T."/>
            <person name="Fulton L."/>
            <person name="Fulton R."/>
            <person name="Fronick C."/>
            <person name="O'Laughlin M."/>
            <person name="Godfrey J."/>
            <person name="Miner T."/>
            <person name="Herter B."/>
            <person name="Appelbaum E."/>
            <person name="Cordes M."/>
            <person name="Lek S."/>
            <person name="Wollam A."/>
            <person name="Pepin K.H."/>
            <person name="Palsikar V.B."/>
            <person name="Mitreva M."/>
            <person name="Wilson R.K."/>
        </authorList>
    </citation>
    <scope>NUCLEOTIDE SEQUENCE [LARGE SCALE GENOMIC DNA]</scope>
    <source>
        <strain evidence="2 3">ATCC 15930</strain>
    </source>
</reference>
<gene>
    <name evidence="2" type="ORF">HMPREF1991_00031</name>
</gene>
<evidence type="ECO:0000313" key="3">
    <source>
        <dbReference type="Proteomes" id="UP000027442"/>
    </source>
</evidence>
<name>A0A069QME5_HOYLO</name>
<dbReference type="PATRIC" id="fig|1122985.7.peg.34"/>